<keyword evidence="3" id="KW-1185">Reference proteome</keyword>
<protein>
    <submittedName>
        <fullName evidence="2">Uncharacterized protein</fullName>
    </submittedName>
</protein>
<dbReference type="OrthoDB" id="10008227at2"/>
<evidence type="ECO:0000313" key="3">
    <source>
        <dbReference type="Proteomes" id="UP000245469"/>
    </source>
</evidence>
<dbReference type="AlphaFoldDB" id="A0A316ACE2"/>
<feature type="chain" id="PRO_5016377171" evidence="1">
    <location>
        <begin position="43"/>
        <end position="533"/>
    </location>
</feature>
<reference evidence="2 3" key="1">
    <citation type="submission" date="2018-03" db="EMBL/GenBank/DDBJ databases">
        <title>Genomic Encyclopedia of Archaeal and Bacterial Type Strains, Phase II (KMG-II): from individual species to whole genera.</title>
        <authorList>
            <person name="Goeker M."/>
        </authorList>
    </citation>
    <scope>NUCLEOTIDE SEQUENCE [LARGE SCALE GENOMIC DNA]</scope>
    <source>
        <strain evidence="2 3">DSM 44889</strain>
    </source>
</reference>
<organism evidence="2 3">
    <name type="scientific">Quadrisphaera granulorum</name>
    <dbReference type="NCBI Taxonomy" id="317664"/>
    <lineage>
        <taxon>Bacteria</taxon>
        <taxon>Bacillati</taxon>
        <taxon>Actinomycetota</taxon>
        <taxon>Actinomycetes</taxon>
        <taxon>Kineosporiales</taxon>
        <taxon>Kineosporiaceae</taxon>
        <taxon>Quadrisphaera</taxon>
    </lineage>
</organism>
<name>A0A316ACE2_9ACTN</name>
<evidence type="ECO:0000313" key="2">
    <source>
        <dbReference type="EMBL" id="PWJ55089.1"/>
    </source>
</evidence>
<gene>
    <name evidence="2" type="ORF">BXY45_10410</name>
</gene>
<feature type="signal peptide" evidence="1">
    <location>
        <begin position="1"/>
        <end position="42"/>
    </location>
</feature>
<proteinExistence type="predicted"/>
<dbReference type="Proteomes" id="UP000245469">
    <property type="component" value="Unassembled WGS sequence"/>
</dbReference>
<comment type="caution">
    <text evidence="2">The sequence shown here is derived from an EMBL/GenBank/DDBJ whole genome shotgun (WGS) entry which is preliminary data.</text>
</comment>
<evidence type="ECO:0000256" key="1">
    <source>
        <dbReference type="SAM" id="SignalP"/>
    </source>
</evidence>
<dbReference type="EMBL" id="QGDQ01000004">
    <property type="protein sequence ID" value="PWJ55089.1"/>
    <property type="molecule type" value="Genomic_DNA"/>
</dbReference>
<sequence>MISPSQRRLLTPRRLRRRAATAMLALVALMAGMLGVAAPATAATGSLIAPKLFQEPKAVGETFFTSTWTAVEGKNIATSLVGSLDGSQDLFVDDVLKITFTYEDGSTETLDHNFNGDGFCSGIRPVPELDLSLYLKPGKTTMTIALSDYCGGGGEGNSDIYITGAGTYTQVTPGVLHECKGGTEGNWRFHSYVSDSDGLVVDNAALKGRKAVRALQVPYLNIALSERSARATYRAELRPTPTPQANGITTELIAGTVGCDATRTTASYLVRGLPGGMTLTVRQTYRFDPVKSGDRCEPSGKVTCARFWPTLEWKTSPMVGNPRHITLLSVSTAQRFDFRPDDAELGAWMVGQDKVHAGKNVGLLHYPGTKEFTVSAIGSNERNWDNYHQTSKIMVDMPGNTGAAGCPECIHMHWRWSLVTNAGAVRSNGGFGLTNFTNGRPAVLRGSPQKASITVVREHLDRDETQPQSVDALVNDESLMDGHPIVFWRTSSAGIQQADGSFRDAAFPQLSGKPGDLGSLWFSPQPPVLPGPA</sequence>
<accession>A0A316ACE2</accession>
<dbReference type="RefSeq" id="WP_146211074.1">
    <property type="nucleotide sequence ID" value="NZ_QGDQ01000004.1"/>
</dbReference>
<keyword evidence="1" id="KW-0732">Signal</keyword>